<accession>A0A918KKA9</accession>
<evidence type="ECO:0000313" key="2">
    <source>
        <dbReference type="Proteomes" id="UP000619244"/>
    </source>
</evidence>
<comment type="caution">
    <text evidence="1">The sequence shown here is derived from an EMBL/GenBank/DDBJ whole genome shotgun (WGS) entry which is preliminary data.</text>
</comment>
<gene>
    <name evidence="1" type="ORF">GCM10010358_21770</name>
</gene>
<dbReference type="PANTHER" id="PTHR35309">
    <property type="match status" value="1"/>
</dbReference>
<organism evidence="1 2">
    <name type="scientific">Streptomyces minutiscleroticus</name>
    <dbReference type="NCBI Taxonomy" id="68238"/>
    <lineage>
        <taxon>Bacteria</taxon>
        <taxon>Bacillati</taxon>
        <taxon>Actinomycetota</taxon>
        <taxon>Actinomycetes</taxon>
        <taxon>Kitasatosporales</taxon>
        <taxon>Streptomycetaceae</taxon>
        <taxon>Streptomyces</taxon>
    </lineage>
</organism>
<dbReference type="InterPro" id="IPR025893">
    <property type="entry name" value="Tocopherol_cyclase"/>
</dbReference>
<dbReference type="GO" id="GO:0009976">
    <property type="term" value="F:tocopherol cyclase activity"/>
    <property type="evidence" value="ECO:0007669"/>
    <property type="project" value="InterPro"/>
</dbReference>
<dbReference type="EMBL" id="BMVU01000006">
    <property type="protein sequence ID" value="GGX66904.1"/>
    <property type="molecule type" value="Genomic_DNA"/>
</dbReference>
<protein>
    <recommendedName>
        <fullName evidence="3">Tocopherol cyclase</fullName>
    </recommendedName>
</protein>
<dbReference type="PANTHER" id="PTHR35309:SF4">
    <property type="entry name" value="TOCOPHEROL CYCLASE"/>
    <property type="match status" value="1"/>
</dbReference>
<sequence length="324" mass="35842">MWNTVRRTWRRTGCDLPFGDPLPSHGAHMEGYLWRFTDPPRRRVLVVACGVNRHADGPWGTVVLAAEPGGTVVSATDDHAWSHPDRHQVRAGRTLRYEDGRLTADLGRKASLDVRLAATRAWPRRALHGSGVFSLVPGLNHYWHPYLFDARVTGWARVGADVWDLSGCHVYAEKSWGRGFPTAWWWGQAHGFDREDVCVAFAGGHLALGPFETAVNGVVVRLGSRVLRLVPPLAVVHGASDGTGWHLRARDARYRVRVEGRGDGARPLLLPVPVPRERRHARSRQHLTARIRLTVSRGGHLLYRGESALAGLETGGVPTSAAKR</sequence>
<dbReference type="AlphaFoldDB" id="A0A918KKA9"/>
<keyword evidence="2" id="KW-1185">Reference proteome</keyword>
<name>A0A918KKA9_9ACTN</name>
<dbReference type="Proteomes" id="UP000619244">
    <property type="component" value="Unassembled WGS sequence"/>
</dbReference>
<proteinExistence type="predicted"/>
<dbReference type="Pfam" id="PF14249">
    <property type="entry name" value="Tocopherol_cycl"/>
    <property type="match status" value="1"/>
</dbReference>
<dbReference type="SUPFAM" id="SSF159245">
    <property type="entry name" value="AttH-like"/>
    <property type="match status" value="1"/>
</dbReference>
<reference evidence="1" key="2">
    <citation type="submission" date="2020-09" db="EMBL/GenBank/DDBJ databases">
        <authorList>
            <person name="Sun Q."/>
            <person name="Ohkuma M."/>
        </authorList>
    </citation>
    <scope>NUCLEOTIDE SEQUENCE</scope>
    <source>
        <strain evidence="1">JCM 4790</strain>
    </source>
</reference>
<evidence type="ECO:0008006" key="3">
    <source>
        <dbReference type="Google" id="ProtNLM"/>
    </source>
</evidence>
<evidence type="ECO:0000313" key="1">
    <source>
        <dbReference type="EMBL" id="GGX66904.1"/>
    </source>
</evidence>
<reference evidence="1" key="1">
    <citation type="journal article" date="2014" name="Int. J. Syst. Evol. Microbiol.">
        <title>Complete genome sequence of Corynebacterium casei LMG S-19264T (=DSM 44701T), isolated from a smear-ripened cheese.</title>
        <authorList>
            <consortium name="US DOE Joint Genome Institute (JGI-PGF)"/>
            <person name="Walter F."/>
            <person name="Albersmeier A."/>
            <person name="Kalinowski J."/>
            <person name="Ruckert C."/>
        </authorList>
    </citation>
    <scope>NUCLEOTIDE SEQUENCE</scope>
    <source>
        <strain evidence="1">JCM 4790</strain>
    </source>
</reference>